<dbReference type="PRINTS" id="PR00081">
    <property type="entry name" value="GDHRDH"/>
</dbReference>
<dbReference type="GO" id="GO:0030497">
    <property type="term" value="P:fatty acid elongation"/>
    <property type="evidence" value="ECO:0007669"/>
    <property type="project" value="TreeGrafter"/>
</dbReference>
<dbReference type="STRING" id="1349421.OI18_17780"/>
<dbReference type="Gene3D" id="3.40.50.720">
    <property type="entry name" value="NAD(P)-binding Rossmann-like Domain"/>
    <property type="match status" value="1"/>
</dbReference>
<dbReference type="InterPro" id="IPR057326">
    <property type="entry name" value="KR_dom"/>
</dbReference>
<comment type="caution">
    <text evidence="4">The sequence shown here is derived from an EMBL/GenBank/DDBJ whole genome shotgun (WGS) entry which is preliminary data.</text>
</comment>
<reference evidence="4 5" key="1">
    <citation type="submission" date="2014-11" db="EMBL/GenBank/DDBJ databases">
        <title>Genome sequence of Flavihumibacter solisilvae 3-3.</title>
        <authorList>
            <person name="Zhou G."/>
            <person name="Li M."/>
            <person name="Wang G."/>
        </authorList>
    </citation>
    <scope>NUCLEOTIDE SEQUENCE [LARGE SCALE GENOMIC DNA]</scope>
    <source>
        <strain evidence="4 5">3-3</strain>
    </source>
</reference>
<accession>A0A0C1IHB5</accession>
<sequence length="260" mass="27204">MAHTFKNKTVLVTGAGGGIGKAIALAFAKEGANIVLIDIKTEILGETSAELSAMGVEVLSIAANVTEYESMKSVVATAIKKFGSLDVAVNNAGVVGIGGIEEIDTHEWDRVLSINAKGVFICTKVELEVMKPRKNGAIINTASIAGKMGMAYLSHYVASKFAVIGFTNSIAKEVANTGITVNAICPGIIGTGMWRGNGGIADRWKQPGETEAESWERNKRTLIPQGVDQSPEDIAQAVLFIASSPHITGQAIAVDGGMTM</sequence>
<dbReference type="SMART" id="SM00822">
    <property type="entry name" value="PKS_KR"/>
    <property type="match status" value="1"/>
</dbReference>
<dbReference type="AlphaFoldDB" id="A0A0C1IHB5"/>
<keyword evidence="5" id="KW-1185">Reference proteome</keyword>
<evidence type="ECO:0000256" key="2">
    <source>
        <dbReference type="RuleBase" id="RU000363"/>
    </source>
</evidence>
<evidence type="ECO:0000256" key="1">
    <source>
        <dbReference type="ARBA" id="ARBA00006484"/>
    </source>
</evidence>
<evidence type="ECO:0000259" key="3">
    <source>
        <dbReference type="SMART" id="SM00822"/>
    </source>
</evidence>
<dbReference type="PRINTS" id="PR00080">
    <property type="entry name" value="SDRFAMILY"/>
</dbReference>
<dbReference type="InterPro" id="IPR036291">
    <property type="entry name" value="NAD(P)-bd_dom_sf"/>
</dbReference>
<dbReference type="EMBL" id="JSVC01000019">
    <property type="protein sequence ID" value="KIC93580.1"/>
    <property type="molecule type" value="Genomic_DNA"/>
</dbReference>
<dbReference type="InterPro" id="IPR020904">
    <property type="entry name" value="Sc_DH/Rdtase_CS"/>
</dbReference>
<dbReference type="FunFam" id="3.40.50.720:FF:000084">
    <property type="entry name" value="Short-chain dehydrogenase reductase"/>
    <property type="match status" value="1"/>
</dbReference>
<dbReference type="PANTHER" id="PTHR42760:SF96">
    <property type="entry name" value="3-OXOACYL-[ACYL-CARRIER-PROTEIN] REDUCTASE FABG"/>
    <property type="match status" value="1"/>
</dbReference>
<name>A0A0C1IHB5_9BACT</name>
<feature type="domain" description="Ketoreductase" evidence="3">
    <location>
        <begin position="8"/>
        <end position="197"/>
    </location>
</feature>
<dbReference type="GO" id="GO:0016616">
    <property type="term" value="F:oxidoreductase activity, acting on the CH-OH group of donors, NAD or NADP as acceptor"/>
    <property type="evidence" value="ECO:0007669"/>
    <property type="project" value="TreeGrafter"/>
</dbReference>
<evidence type="ECO:0000313" key="5">
    <source>
        <dbReference type="Proteomes" id="UP000031408"/>
    </source>
</evidence>
<dbReference type="CDD" id="cd05233">
    <property type="entry name" value="SDR_c"/>
    <property type="match status" value="1"/>
</dbReference>
<evidence type="ECO:0000313" key="4">
    <source>
        <dbReference type="EMBL" id="KIC93580.1"/>
    </source>
</evidence>
<dbReference type="Pfam" id="PF00106">
    <property type="entry name" value="adh_short"/>
    <property type="match status" value="1"/>
</dbReference>
<dbReference type="InterPro" id="IPR002347">
    <property type="entry name" value="SDR_fam"/>
</dbReference>
<gene>
    <name evidence="4" type="ORF">OI18_17780</name>
</gene>
<dbReference type="RefSeq" id="WP_039142195.1">
    <property type="nucleotide sequence ID" value="NZ_JSVC01000019.1"/>
</dbReference>
<organism evidence="4 5">
    <name type="scientific">Flavihumibacter solisilvae</name>
    <dbReference type="NCBI Taxonomy" id="1349421"/>
    <lineage>
        <taxon>Bacteria</taxon>
        <taxon>Pseudomonadati</taxon>
        <taxon>Bacteroidota</taxon>
        <taxon>Chitinophagia</taxon>
        <taxon>Chitinophagales</taxon>
        <taxon>Chitinophagaceae</taxon>
        <taxon>Flavihumibacter</taxon>
    </lineage>
</organism>
<dbReference type="Proteomes" id="UP000031408">
    <property type="component" value="Unassembled WGS sequence"/>
</dbReference>
<dbReference type="PROSITE" id="PS00061">
    <property type="entry name" value="ADH_SHORT"/>
    <property type="match status" value="1"/>
</dbReference>
<comment type="similarity">
    <text evidence="1 2">Belongs to the short-chain dehydrogenases/reductases (SDR) family.</text>
</comment>
<proteinExistence type="inferred from homology"/>
<protein>
    <submittedName>
        <fullName evidence="4">Short-chain dehydrogenase</fullName>
    </submittedName>
</protein>
<dbReference type="OrthoDB" id="597477at2"/>
<dbReference type="SUPFAM" id="SSF51735">
    <property type="entry name" value="NAD(P)-binding Rossmann-fold domains"/>
    <property type="match status" value="1"/>
</dbReference>
<dbReference type="PANTHER" id="PTHR42760">
    <property type="entry name" value="SHORT-CHAIN DEHYDROGENASES/REDUCTASES FAMILY MEMBER"/>
    <property type="match status" value="1"/>
</dbReference>